<dbReference type="EMBL" id="JAGMUX010000009">
    <property type="protein sequence ID" value="KAH7248613.1"/>
    <property type="molecule type" value="Genomic_DNA"/>
</dbReference>
<accession>A0A9P9GZX6</accession>
<dbReference type="Gene3D" id="1.10.510.10">
    <property type="entry name" value="Transferase(Phosphotransferase) domain 1"/>
    <property type="match status" value="1"/>
</dbReference>
<comment type="caution">
    <text evidence="2">The sequence shown here is derived from an EMBL/GenBank/DDBJ whole genome shotgun (WGS) entry which is preliminary data.</text>
</comment>
<dbReference type="RefSeq" id="XP_046048408.1">
    <property type="nucleotide sequence ID" value="XM_046190210.1"/>
</dbReference>
<dbReference type="PANTHER" id="PTHR24359">
    <property type="entry name" value="SERINE/THREONINE-PROTEIN KINASE SBK1"/>
    <property type="match status" value="1"/>
</dbReference>
<dbReference type="OrthoDB" id="1046782at2759"/>
<dbReference type="AlphaFoldDB" id="A0A9P9GZX6"/>
<evidence type="ECO:0000313" key="3">
    <source>
        <dbReference type="Proteomes" id="UP000720189"/>
    </source>
</evidence>
<dbReference type="SUPFAM" id="SSF56112">
    <property type="entry name" value="Protein kinase-like (PK-like)"/>
    <property type="match status" value="1"/>
</dbReference>
<name>A0A9P9GZX6_FUSRE</name>
<dbReference type="SMART" id="SM00220">
    <property type="entry name" value="S_TKc"/>
    <property type="match status" value="1"/>
</dbReference>
<dbReference type="Pfam" id="PF00069">
    <property type="entry name" value="Pkinase"/>
    <property type="match status" value="1"/>
</dbReference>
<dbReference type="InterPro" id="IPR000719">
    <property type="entry name" value="Prot_kinase_dom"/>
</dbReference>
<dbReference type="GO" id="GO:0004674">
    <property type="term" value="F:protein serine/threonine kinase activity"/>
    <property type="evidence" value="ECO:0007669"/>
    <property type="project" value="TreeGrafter"/>
</dbReference>
<keyword evidence="3" id="KW-1185">Reference proteome</keyword>
<proteinExistence type="predicted"/>
<gene>
    <name evidence="2" type="ORF">BKA55DRAFT_540040</name>
</gene>
<feature type="domain" description="Protein kinase" evidence="1">
    <location>
        <begin position="176"/>
        <end position="440"/>
    </location>
</feature>
<evidence type="ECO:0000313" key="2">
    <source>
        <dbReference type="EMBL" id="KAH7248613.1"/>
    </source>
</evidence>
<dbReference type="GeneID" id="70220164"/>
<reference evidence="2" key="1">
    <citation type="journal article" date="2021" name="Nat. Commun.">
        <title>Genetic determinants of endophytism in the Arabidopsis root mycobiome.</title>
        <authorList>
            <person name="Mesny F."/>
            <person name="Miyauchi S."/>
            <person name="Thiergart T."/>
            <person name="Pickel B."/>
            <person name="Atanasova L."/>
            <person name="Karlsson M."/>
            <person name="Huettel B."/>
            <person name="Barry K.W."/>
            <person name="Haridas S."/>
            <person name="Chen C."/>
            <person name="Bauer D."/>
            <person name="Andreopoulos W."/>
            <person name="Pangilinan J."/>
            <person name="LaButti K."/>
            <person name="Riley R."/>
            <person name="Lipzen A."/>
            <person name="Clum A."/>
            <person name="Drula E."/>
            <person name="Henrissat B."/>
            <person name="Kohler A."/>
            <person name="Grigoriev I.V."/>
            <person name="Martin F.M."/>
            <person name="Hacquard S."/>
        </authorList>
    </citation>
    <scope>NUCLEOTIDE SEQUENCE</scope>
    <source>
        <strain evidence="2">MPI-CAGE-AT-0023</strain>
    </source>
</reference>
<protein>
    <submittedName>
        <fullName evidence="2">Kinase-like domain-containing protein</fullName>
    </submittedName>
</protein>
<dbReference type="CDD" id="cd00180">
    <property type="entry name" value="PKc"/>
    <property type="match status" value="1"/>
</dbReference>
<keyword evidence="2" id="KW-0808">Transferase</keyword>
<keyword evidence="2" id="KW-0418">Kinase</keyword>
<dbReference type="PANTHER" id="PTHR24359:SF37">
    <property type="entry name" value="PROTEIN KINASE DOMAIN-CONTAINING PROTEIN"/>
    <property type="match status" value="1"/>
</dbReference>
<dbReference type="PROSITE" id="PS50011">
    <property type="entry name" value="PROTEIN_KINASE_DOM"/>
    <property type="match status" value="1"/>
</dbReference>
<dbReference type="InterPro" id="IPR011009">
    <property type="entry name" value="Kinase-like_dom_sf"/>
</dbReference>
<evidence type="ECO:0000259" key="1">
    <source>
        <dbReference type="PROSITE" id="PS50011"/>
    </source>
</evidence>
<organism evidence="2 3">
    <name type="scientific">Fusarium redolens</name>
    <dbReference type="NCBI Taxonomy" id="48865"/>
    <lineage>
        <taxon>Eukaryota</taxon>
        <taxon>Fungi</taxon>
        <taxon>Dikarya</taxon>
        <taxon>Ascomycota</taxon>
        <taxon>Pezizomycotina</taxon>
        <taxon>Sordariomycetes</taxon>
        <taxon>Hypocreomycetidae</taxon>
        <taxon>Hypocreales</taxon>
        <taxon>Nectriaceae</taxon>
        <taxon>Fusarium</taxon>
        <taxon>Fusarium redolens species complex</taxon>
    </lineage>
</organism>
<sequence>MLGDSGTNAFLSDALKNRLEYALLPNGINQQEQFLPIGSLHSICNQTAVFTELSRYFDKEQAKQYTTYVCNRRKPAKKIFTILALINRIELIQVFQDSGFFDEDLPLTKNIEVSEMRSCCPDDQRSIPLTRSPQNVKTIREFNLKQWCVHVPSFERCFDRSYEDFVLDSDAIMPWESAGQSIVTGGYGYVQKVKIHKDHHSFYVRQADFGEVEHKEFALKTMLPAKEITRDVFKQELIAFRKVRPGPNLVELVSAFDISGKDSCRQKDFVQWITAQCRGLVEALGAIHQVNIAPRSDEGASSGQARNFGIHLDIKPANILYFCQETANHPLGVLKIADFGLTKFHSTSYRTRKSRGTAYRCSQQYRSPEHDIGYVISRKVDIWALGCIFSEIFTWMLLEPEAREEFRQARKKDALFSGDWDYIENGFENHIEDNFFQRHI</sequence>
<dbReference type="Proteomes" id="UP000720189">
    <property type="component" value="Unassembled WGS sequence"/>
</dbReference>
<dbReference type="GO" id="GO:0005524">
    <property type="term" value="F:ATP binding"/>
    <property type="evidence" value="ECO:0007669"/>
    <property type="project" value="InterPro"/>
</dbReference>